<accession>A0ABX8L9Y5</accession>
<evidence type="ECO:0008006" key="3">
    <source>
        <dbReference type="Google" id="ProtNLM"/>
    </source>
</evidence>
<sequence length="421" mass="45394">MANAFNKEEIVAWEQICEAFEDSEVMARNVSKYTINGTDAARTNDTIWRPMPYIATSYDGMDQTSNFKDKTQLSVPSTIGFKKSSPFLLDASELRDQLQQQRLGEAARQKLASDINTAVARTAAMQGTVVVTRAGAASSYDDISLADAALTEQGINSEDRKFILSARDYNGLAGDLAKSTRSFTGNKSNDAYTRSFVGEVAGFDTFKADYVPRLTAAAATGVTIGAANQYYVPKATSTAVTSGETSNVDNRYQTITVANTTGALKAGDCFTIAGVESVHHINKEATGQLKTFRVISVNSPTSIVISPPIISAQGASEAEKQYQNVSATPANGAVVNVLNIKTAYANPFWHRDAIELIPAVAAVPRDAGAAVMTYTTSSGVEIVFQKQYDINTMKTKFRLDTWFGVVMTNPEMCGIELFNQS</sequence>
<evidence type="ECO:0000313" key="2">
    <source>
        <dbReference type="Proteomes" id="UP000683517"/>
    </source>
</evidence>
<gene>
    <name evidence="1" type="ORF">I6L30_06590</name>
</gene>
<protein>
    <recommendedName>
        <fullName evidence="3">Coat protein</fullName>
    </recommendedName>
</protein>
<organism evidence="1 2">
    <name type="scientific">Acinetobacter seifertii</name>
    <dbReference type="NCBI Taxonomy" id="1530123"/>
    <lineage>
        <taxon>Bacteria</taxon>
        <taxon>Pseudomonadati</taxon>
        <taxon>Pseudomonadota</taxon>
        <taxon>Gammaproteobacteria</taxon>
        <taxon>Moraxellales</taxon>
        <taxon>Moraxellaceae</taxon>
        <taxon>Acinetobacter</taxon>
        <taxon>Acinetobacter calcoaceticus/baumannii complex</taxon>
    </lineage>
</organism>
<keyword evidence="2" id="KW-1185">Reference proteome</keyword>
<dbReference type="Pfam" id="PF11651">
    <property type="entry name" value="P22_CoatProtein"/>
    <property type="match status" value="1"/>
</dbReference>
<proteinExistence type="predicted"/>
<dbReference type="Proteomes" id="UP000683517">
    <property type="component" value="Chromosome"/>
</dbReference>
<name>A0ABX8L9Y5_9GAMM</name>
<dbReference type="RefSeq" id="WP_216985573.1">
    <property type="nucleotide sequence ID" value="NZ_CP077365.1"/>
</dbReference>
<evidence type="ECO:0000313" key="1">
    <source>
        <dbReference type="EMBL" id="QXB47663.1"/>
    </source>
</evidence>
<dbReference type="EMBL" id="CP077365">
    <property type="protein sequence ID" value="QXB47663.1"/>
    <property type="molecule type" value="Genomic_DNA"/>
</dbReference>
<reference evidence="1 2" key="1">
    <citation type="submission" date="2021-06" db="EMBL/GenBank/DDBJ databases">
        <title>FDA dAtabase for Regulatory Grade micrObial Sequences (FDA-ARGOS): Supporting development and validation of Infectious Disease Dx tests.</title>
        <authorList>
            <person name="Sproer C."/>
            <person name="Gronow S."/>
            <person name="Severitt S."/>
            <person name="Schroder I."/>
            <person name="Tallon L."/>
            <person name="Sadzewicz L."/>
            <person name="Zhao X."/>
            <person name="Boylan J."/>
            <person name="Ott S."/>
            <person name="Bowen H."/>
            <person name="Vavikolanu K."/>
            <person name="Mehta A."/>
            <person name="Aluvathingal J."/>
            <person name="Nadendla S."/>
            <person name="Lowell S."/>
            <person name="Myers T."/>
            <person name="Yan Y."/>
        </authorList>
    </citation>
    <scope>NUCLEOTIDE SEQUENCE [LARGE SCALE GENOMIC DNA]</scope>
    <source>
        <strain evidence="1 2">FDAARGOS 1400</strain>
    </source>
</reference>
<dbReference type="InterPro" id="IPR024659">
    <property type="entry name" value="Phage_coat_Gp5"/>
</dbReference>